<accession>A0AA97PPX7</accession>
<evidence type="ECO:0000313" key="1">
    <source>
        <dbReference type="EMBL" id="ELQ42383.1"/>
    </source>
</evidence>
<proteinExistence type="predicted"/>
<sequence>NRRQNKGKQERPWTFVEPKLEKPGGCEDLKRDYCRVCQPIQYACGPGDVVVDKCVDILEYGVACREKLNQLANSFPDADCHNPKGNDSIKKAHRSCDLQGLSIVGKDAGSDD</sequence>
<dbReference type="AlphaFoldDB" id="A0AA97PPX7"/>
<name>A0AA97PPX7_PYRO3</name>
<dbReference type="Proteomes" id="UP000011086">
    <property type="component" value="Unassembled WGS sequence"/>
</dbReference>
<protein>
    <submittedName>
        <fullName evidence="1">Uncharacterized protein</fullName>
    </submittedName>
</protein>
<feature type="non-terminal residue" evidence="1">
    <location>
        <position position="1"/>
    </location>
</feature>
<organism evidence="1">
    <name type="scientific">Pyricularia oryzae (strain Y34)</name>
    <name type="common">Rice blast fungus</name>
    <name type="synonym">Magnaporthe oryzae</name>
    <dbReference type="NCBI Taxonomy" id="1143189"/>
    <lineage>
        <taxon>Eukaryota</taxon>
        <taxon>Fungi</taxon>
        <taxon>Dikarya</taxon>
        <taxon>Ascomycota</taxon>
        <taxon>Pezizomycotina</taxon>
        <taxon>Sordariomycetes</taxon>
        <taxon>Sordariomycetidae</taxon>
        <taxon>Magnaporthales</taxon>
        <taxon>Pyriculariaceae</taxon>
        <taxon>Pyricularia</taxon>
    </lineage>
</organism>
<reference evidence="1" key="1">
    <citation type="journal article" date="2012" name="PLoS Genet.">
        <title>Comparative analysis of the genomes of two field isolates of the rice blast fungus Magnaporthe oryzae.</title>
        <authorList>
            <person name="Xue M."/>
            <person name="Yang J."/>
            <person name="Li Z."/>
            <person name="Hu S."/>
            <person name="Yao N."/>
            <person name="Dean R.A."/>
            <person name="Zhao W."/>
            <person name="Shen M."/>
            <person name="Zhang H."/>
            <person name="Li C."/>
            <person name="Liu L."/>
            <person name="Cao L."/>
            <person name="Xu X."/>
            <person name="Xing Y."/>
            <person name="Hsiang T."/>
            <person name="Zhang Z."/>
            <person name="Xu J.R."/>
            <person name="Peng Y.L."/>
        </authorList>
    </citation>
    <scope>NUCLEOTIDE SEQUENCE</scope>
    <source>
        <strain evidence="1">Y34</strain>
    </source>
</reference>
<gene>
    <name evidence="1" type="ORF">OOU_Y34scaffold00212g5</name>
</gene>
<dbReference type="EMBL" id="JH793747">
    <property type="protein sequence ID" value="ELQ42383.1"/>
    <property type="molecule type" value="Genomic_DNA"/>
</dbReference>